<dbReference type="EMBL" id="BPLF01000002">
    <property type="protein sequence ID" value="GIX63696.1"/>
    <property type="molecule type" value="Genomic_DNA"/>
</dbReference>
<feature type="region of interest" description="Disordered" evidence="1">
    <location>
        <begin position="54"/>
        <end position="101"/>
    </location>
</feature>
<reference evidence="2 3" key="1">
    <citation type="submission" date="2021-06" db="EMBL/GenBank/DDBJ databases">
        <title>Genome sequence of Babesia caballi.</title>
        <authorList>
            <person name="Yamagishi J."/>
            <person name="Kidaka T."/>
            <person name="Ochi A."/>
        </authorList>
    </citation>
    <scope>NUCLEOTIDE SEQUENCE [LARGE SCALE GENOMIC DNA]</scope>
    <source>
        <strain evidence="2">USDA-D6B2</strain>
    </source>
</reference>
<name>A0AAV4LV25_BABCB</name>
<dbReference type="GeneID" id="94195177"/>
<sequence length="302" mass="31239">MVPPALPALESPMLPRISLPSLGMMRLGGSMETGSSATISGACVIEVEPWTGVDAQRPQGGARDDAGGEQLTLLGGGTARGHEARETVDEGGLARIGRPNEKHLAARAVSSVEQHAEKEVDAAPSAGAHEEDVPRLEPQRRCARLDEAVDVHDEALAAVRRQQVDLVERHVEAGLGAALLAARDHGDVARGVDGEGVAEDGDRFASGCGGALAEGDGAVAVYQATAHAGAPLATGFAVEGSNALQSRGFDEALLRWVPALEGDAAADALIRVDADLELLHKALPLTRGGFNALRPGLRQQLL</sequence>
<dbReference type="AlphaFoldDB" id="A0AAV4LV25"/>
<evidence type="ECO:0000256" key="1">
    <source>
        <dbReference type="SAM" id="MobiDB-lite"/>
    </source>
</evidence>
<organism evidence="2 3">
    <name type="scientific">Babesia caballi</name>
    <dbReference type="NCBI Taxonomy" id="5871"/>
    <lineage>
        <taxon>Eukaryota</taxon>
        <taxon>Sar</taxon>
        <taxon>Alveolata</taxon>
        <taxon>Apicomplexa</taxon>
        <taxon>Aconoidasida</taxon>
        <taxon>Piroplasmida</taxon>
        <taxon>Babesiidae</taxon>
        <taxon>Babesia</taxon>
    </lineage>
</organism>
<feature type="region of interest" description="Disordered" evidence="1">
    <location>
        <begin position="113"/>
        <end position="136"/>
    </location>
</feature>
<dbReference type="RefSeq" id="XP_067715765.1">
    <property type="nucleotide sequence ID" value="XM_067859664.1"/>
</dbReference>
<comment type="caution">
    <text evidence="2">The sequence shown here is derived from an EMBL/GenBank/DDBJ whole genome shotgun (WGS) entry which is preliminary data.</text>
</comment>
<evidence type="ECO:0000313" key="3">
    <source>
        <dbReference type="Proteomes" id="UP001497744"/>
    </source>
</evidence>
<gene>
    <name evidence="2" type="ORF">BcabD6B2_31310</name>
</gene>
<evidence type="ECO:0000313" key="2">
    <source>
        <dbReference type="EMBL" id="GIX63696.1"/>
    </source>
</evidence>
<protein>
    <submittedName>
        <fullName evidence="2">Ribokinase</fullName>
    </submittedName>
</protein>
<dbReference type="Proteomes" id="UP001497744">
    <property type="component" value="Unassembled WGS sequence"/>
</dbReference>
<accession>A0AAV4LV25</accession>
<proteinExistence type="predicted"/>
<keyword evidence="3" id="KW-1185">Reference proteome</keyword>